<evidence type="ECO:0000313" key="4">
    <source>
        <dbReference type="Proteomes" id="UP000472273"/>
    </source>
</evidence>
<comment type="similarity">
    <text evidence="1">Belongs to the THEM6 family.</text>
</comment>
<dbReference type="CDD" id="cd00586">
    <property type="entry name" value="4HBT"/>
    <property type="match status" value="1"/>
</dbReference>
<dbReference type="AlphaFoldDB" id="A0A670ZW14"/>
<accession>A0A670ZW14</accession>
<dbReference type="Proteomes" id="UP000472273">
    <property type="component" value="Unplaced"/>
</dbReference>
<protein>
    <recommendedName>
        <fullName evidence="2">Protein THEM6</fullName>
    </recommendedName>
</protein>
<organism evidence="3 4">
    <name type="scientific">Pseudonaja textilis</name>
    <name type="common">Eastern brown snake</name>
    <dbReference type="NCBI Taxonomy" id="8673"/>
    <lineage>
        <taxon>Eukaryota</taxon>
        <taxon>Metazoa</taxon>
        <taxon>Chordata</taxon>
        <taxon>Craniata</taxon>
        <taxon>Vertebrata</taxon>
        <taxon>Euteleostomi</taxon>
        <taxon>Lepidosauria</taxon>
        <taxon>Squamata</taxon>
        <taxon>Bifurcata</taxon>
        <taxon>Unidentata</taxon>
        <taxon>Episquamata</taxon>
        <taxon>Toxicofera</taxon>
        <taxon>Serpentes</taxon>
        <taxon>Colubroidea</taxon>
        <taxon>Elapidae</taxon>
        <taxon>Hydrophiinae</taxon>
        <taxon>Pseudonaja</taxon>
    </lineage>
</organism>
<dbReference type="InterPro" id="IPR051490">
    <property type="entry name" value="THEM6_lcsJ_thioesterase"/>
</dbReference>
<evidence type="ECO:0000256" key="1">
    <source>
        <dbReference type="ARBA" id="ARBA00038228"/>
    </source>
</evidence>
<reference evidence="3" key="1">
    <citation type="submission" date="2025-08" db="UniProtKB">
        <authorList>
            <consortium name="Ensembl"/>
        </authorList>
    </citation>
    <scope>IDENTIFICATION</scope>
</reference>
<evidence type="ECO:0000256" key="2">
    <source>
        <dbReference type="ARBA" id="ARBA00041112"/>
    </source>
</evidence>
<sequence length="208" mass="24255">MSTLLLICGTAAVTFFTCLDGWYLLRMPFIYLYARWLLPRLADPLQEQQFRSWVLPSDLDLLVHMNNARYPREADMARCMYMVRCGLFQAIRALGGHTMLSASCCRFRRSLHLFERFTIRTRIRGWDHRAFFLEQRFVSARDGFVCAVLLVRQHVTGTTPGTAVEQVCRRKVESPALSEEIQHWLRYNEASSQNLRMESNVQEKSKAP</sequence>
<keyword evidence="4" id="KW-1185">Reference proteome</keyword>
<dbReference type="OMA" id="YFIRCAF"/>
<name>A0A670ZW14_PSETE</name>
<dbReference type="PANTHER" id="PTHR12475:SF4">
    <property type="entry name" value="PROTEIN THEM6"/>
    <property type="match status" value="1"/>
</dbReference>
<dbReference type="SUPFAM" id="SSF54637">
    <property type="entry name" value="Thioesterase/thiol ester dehydrase-isomerase"/>
    <property type="match status" value="1"/>
</dbReference>
<reference evidence="3" key="2">
    <citation type="submission" date="2025-09" db="UniProtKB">
        <authorList>
            <consortium name="Ensembl"/>
        </authorList>
    </citation>
    <scope>IDENTIFICATION</scope>
</reference>
<proteinExistence type="inferred from homology"/>
<dbReference type="Gene3D" id="3.10.129.10">
    <property type="entry name" value="Hotdog Thioesterase"/>
    <property type="match status" value="1"/>
</dbReference>
<dbReference type="GeneTree" id="ENSGT00390000004859"/>
<gene>
    <name evidence="3" type="primary">THEM6</name>
    <name evidence="3" type="synonym">LOC113446399</name>
</gene>
<dbReference type="InterPro" id="IPR029069">
    <property type="entry name" value="HotDog_dom_sf"/>
</dbReference>
<dbReference type="Pfam" id="PF13279">
    <property type="entry name" value="4HBT_2"/>
    <property type="match status" value="1"/>
</dbReference>
<dbReference type="PANTHER" id="PTHR12475">
    <property type="match status" value="1"/>
</dbReference>
<evidence type="ECO:0000313" key="3">
    <source>
        <dbReference type="Ensembl" id="ENSPTXP00000026919.1"/>
    </source>
</evidence>
<dbReference type="Ensembl" id="ENSPTXT00000027746.1">
    <property type="protein sequence ID" value="ENSPTXP00000026919.1"/>
    <property type="gene ID" value="ENSPTXG00000018596.1"/>
</dbReference>
<dbReference type="OrthoDB" id="265761at2759"/>